<sequence length="93" mass="10739">MEECAMAERKDEESPDDDIYNEADREDQLDDSEITPAEAGFMEGYENPKMLQCGTCGKNVDLENSIERVIHGKTYWFCSEKCSNNFEDRKARD</sequence>
<dbReference type="AlphaFoldDB" id="A0A2D6LZU3"/>
<evidence type="ECO:0000256" key="1">
    <source>
        <dbReference type="SAM" id="MobiDB-lite"/>
    </source>
</evidence>
<comment type="caution">
    <text evidence="3">The sequence shown here is derived from an EMBL/GenBank/DDBJ whole genome shotgun (WGS) entry which is preliminary data.</text>
</comment>
<feature type="domain" description="TRASH" evidence="2">
    <location>
        <begin position="53"/>
        <end position="90"/>
    </location>
</feature>
<feature type="region of interest" description="Disordered" evidence="1">
    <location>
        <begin position="1"/>
        <end position="43"/>
    </location>
</feature>
<evidence type="ECO:0000313" key="4">
    <source>
        <dbReference type="Proteomes" id="UP000226592"/>
    </source>
</evidence>
<name>A0A2D6LZU3_9ARCH</name>
<dbReference type="InterPro" id="IPR056526">
    <property type="entry name" value="TRASH_HVO_1752"/>
</dbReference>
<reference evidence="4" key="1">
    <citation type="submission" date="2017-09" db="EMBL/GenBank/DDBJ databases">
        <title>The Reconstruction of 2,631 Draft Metagenome-Assembled Genomes from the Global Oceans.</title>
        <authorList>
            <person name="Tully B.J."/>
            <person name="Graham E.D."/>
            <person name="Heidelberg J.F."/>
        </authorList>
    </citation>
    <scope>NUCLEOTIDE SEQUENCE [LARGE SCALE GENOMIC DNA]</scope>
</reference>
<organism evidence="3 4">
    <name type="scientific">Candidatus Iainarchaeum sp</name>
    <dbReference type="NCBI Taxonomy" id="3101447"/>
    <lineage>
        <taxon>Archaea</taxon>
        <taxon>Candidatus Iainarchaeota</taxon>
        <taxon>Candidatus Iainarchaeia</taxon>
        <taxon>Candidatus Iainarchaeales</taxon>
        <taxon>Candidatus Iainarchaeaceae</taxon>
        <taxon>Candidatus Iainarchaeum</taxon>
    </lineage>
</organism>
<dbReference type="Proteomes" id="UP000226592">
    <property type="component" value="Unassembled WGS sequence"/>
</dbReference>
<accession>A0A2D6LZU3</accession>
<dbReference type="EMBL" id="NZBU01000001">
    <property type="protein sequence ID" value="MAG21698.1"/>
    <property type="molecule type" value="Genomic_DNA"/>
</dbReference>
<proteinExistence type="predicted"/>
<dbReference type="SMART" id="SM00746">
    <property type="entry name" value="TRASH"/>
    <property type="match status" value="1"/>
</dbReference>
<gene>
    <name evidence="3" type="ORF">CL943_00130</name>
</gene>
<protein>
    <recommendedName>
        <fullName evidence="2">TRASH domain-containing protein</fullName>
    </recommendedName>
</protein>
<feature type="compositionally biased region" description="Basic and acidic residues" evidence="1">
    <location>
        <begin position="1"/>
        <end position="12"/>
    </location>
</feature>
<feature type="compositionally biased region" description="Acidic residues" evidence="1">
    <location>
        <begin position="13"/>
        <end position="33"/>
    </location>
</feature>
<evidence type="ECO:0000313" key="3">
    <source>
        <dbReference type="EMBL" id="MAG21698.1"/>
    </source>
</evidence>
<dbReference type="InterPro" id="IPR011017">
    <property type="entry name" value="TRASH_dom"/>
</dbReference>
<dbReference type="Pfam" id="PF24273">
    <property type="entry name" value="TRASH_HVO_1752_C"/>
    <property type="match status" value="1"/>
</dbReference>
<evidence type="ECO:0000259" key="2">
    <source>
        <dbReference type="SMART" id="SM00746"/>
    </source>
</evidence>